<keyword evidence="2" id="KW-1185">Reference proteome</keyword>
<protein>
    <submittedName>
        <fullName evidence="1">Uncharacterized protein</fullName>
    </submittedName>
</protein>
<name>A0A1M4ZC40_9CLOT</name>
<dbReference type="AlphaFoldDB" id="A0A1M4ZC40"/>
<dbReference type="RefSeq" id="WP_083573537.1">
    <property type="nucleotide sequence ID" value="NZ_FQVM01000041.1"/>
</dbReference>
<evidence type="ECO:0000313" key="1">
    <source>
        <dbReference type="EMBL" id="SHF15166.1"/>
    </source>
</evidence>
<proteinExistence type="predicted"/>
<dbReference type="STRING" id="1533.SAMN05443638_1414"/>
<dbReference type="Proteomes" id="UP000184035">
    <property type="component" value="Unassembled WGS sequence"/>
</dbReference>
<reference evidence="1 2" key="1">
    <citation type="submission" date="2016-11" db="EMBL/GenBank/DDBJ databases">
        <authorList>
            <person name="Jaros S."/>
            <person name="Januszkiewicz K."/>
            <person name="Wedrychowicz H."/>
        </authorList>
    </citation>
    <scope>NUCLEOTIDE SEQUENCE [LARGE SCALE GENOMIC DNA]</scope>
    <source>
        <strain evidence="1 2">DSM 2631</strain>
    </source>
</reference>
<dbReference type="EMBL" id="FQVM01000041">
    <property type="protein sequence ID" value="SHF15166.1"/>
    <property type="molecule type" value="Genomic_DNA"/>
</dbReference>
<sequence>MEIRELYNIRHERYLKAISNPNYDKLRVKIDDLNLIQCKADTKAKIRKPYRDKITLYTVYKFYMNLGIVFRDKNKRYYTMEELEQLLINYYEKNNIDYRI</sequence>
<gene>
    <name evidence="1" type="ORF">SAMN05443638_1414</name>
</gene>
<organism evidence="1 2">
    <name type="scientific">Clostridium fallax</name>
    <dbReference type="NCBI Taxonomy" id="1533"/>
    <lineage>
        <taxon>Bacteria</taxon>
        <taxon>Bacillati</taxon>
        <taxon>Bacillota</taxon>
        <taxon>Clostridia</taxon>
        <taxon>Eubacteriales</taxon>
        <taxon>Clostridiaceae</taxon>
        <taxon>Clostridium</taxon>
    </lineage>
</organism>
<accession>A0A1M4ZC40</accession>
<evidence type="ECO:0000313" key="2">
    <source>
        <dbReference type="Proteomes" id="UP000184035"/>
    </source>
</evidence>